<evidence type="ECO:0000313" key="5">
    <source>
        <dbReference type="EMBL" id="ALA57251.1"/>
    </source>
</evidence>
<dbReference type="InterPro" id="IPR019734">
    <property type="entry name" value="TPR_rpt"/>
</dbReference>
<dbReference type="SUPFAM" id="SSF48452">
    <property type="entry name" value="TPR-like"/>
    <property type="match status" value="1"/>
</dbReference>
<sequence length="415" mass="46384">MFALLVAILDASLLLTGTALAAETTIIAEGHYVMADGDTLATAEERVLQRAKRRAVEEAGVYLESTFHDVEQSIHGRSTQISALEIRTIAAAVTKTDILESRRSIENDRPRFFVRIRAVVNLDHLQDAINRWKSERQLAEHFRQLQKENAELKAQLRELQARPPGVGMLIIDPAPHNSVQAKSLLDRAVESHNLRQKLELTSQAAALDPDSPDPLIVRGQTLLRLVSIAYSNQSKPSEYARYIDEARMDFDRALRADPKNIWALLGQGDVHTWLDRPDAAAASYERALQLDPFFDVARQRLIALSTTSARKLMATKHWSAALAVLNRLLQQTPAESWTPYLKEALLLRSQLYHKLHQPTEAVEDLTLVLQADPSNAAALLARGNLYRELLQGRPAKDDFEHACLLGATQACEQLP</sequence>
<feature type="chain" id="PRO_5005476795" evidence="4">
    <location>
        <begin position="22"/>
        <end position="415"/>
    </location>
</feature>
<evidence type="ECO:0000313" key="6">
    <source>
        <dbReference type="Proteomes" id="UP000069205"/>
    </source>
</evidence>
<dbReference type="EMBL" id="CP011801">
    <property type="protein sequence ID" value="ALA57251.1"/>
    <property type="molecule type" value="Genomic_DNA"/>
</dbReference>
<protein>
    <submittedName>
        <fullName evidence="5">Uncharacterized protein</fullName>
    </submittedName>
</protein>
<accession>A0A0K2G8F1</accession>
<dbReference type="Gene3D" id="1.25.40.10">
    <property type="entry name" value="Tetratricopeptide repeat domain"/>
    <property type="match status" value="2"/>
</dbReference>
<keyword evidence="4" id="KW-0732">Signal</keyword>
<dbReference type="PANTHER" id="PTHR44858:SF1">
    <property type="entry name" value="UDP-N-ACETYLGLUCOSAMINE--PEPTIDE N-ACETYLGLUCOSAMINYLTRANSFERASE SPINDLY-RELATED"/>
    <property type="match status" value="1"/>
</dbReference>
<evidence type="ECO:0000256" key="1">
    <source>
        <dbReference type="ARBA" id="ARBA00022737"/>
    </source>
</evidence>
<dbReference type="PANTHER" id="PTHR44858">
    <property type="entry name" value="TETRATRICOPEPTIDE REPEAT PROTEIN 6"/>
    <property type="match status" value="1"/>
</dbReference>
<dbReference type="RefSeq" id="WP_053378620.1">
    <property type="nucleotide sequence ID" value="NZ_CP011801.1"/>
</dbReference>
<dbReference type="OrthoDB" id="9774874at2"/>
<reference evidence="5 6" key="1">
    <citation type="journal article" date="2015" name="Proc. Natl. Acad. Sci. U.S.A.">
        <title>Expanded metabolic versatility of ubiquitous nitrite-oxidizing bacteria from the genus Nitrospira.</title>
        <authorList>
            <person name="Koch H."/>
            <person name="Lucker S."/>
            <person name="Albertsen M."/>
            <person name="Kitzinger K."/>
            <person name="Herbold C."/>
            <person name="Spieck E."/>
            <person name="Nielsen P.H."/>
            <person name="Wagner M."/>
            <person name="Daims H."/>
        </authorList>
    </citation>
    <scope>NUCLEOTIDE SEQUENCE [LARGE SCALE GENOMIC DNA]</scope>
    <source>
        <strain evidence="5 6">NSP M-1</strain>
    </source>
</reference>
<gene>
    <name evidence="5" type="ORF">NITMOv2_0816</name>
</gene>
<dbReference type="KEGG" id="nmv:NITMOv2_0816"/>
<dbReference type="InterPro" id="IPR011990">
    <property type="entry name" value="TPR-like_helical_dom_sf"/>
</dbReference>
<evidence type="ECO:0000256" key="4">
    <source>
        <dbReference type="SAM" id="SignalP"/>
    </source>
</evidence>
<keyword evidence="6" id="KW-1185">Reference proteome</keyword>
<dbReference type="SMART" id="SM00028">
    <property type="entry name" value="TPR"/>
    <property type="match status" value="4"/>
</dbReference>
<keyword evidence="3" id="KW-0175">Coiled coil</keyword>
<dbReference type="Pfam" id="PF13181">
    <property type="entry name" value="TPR_8"/>
    <property type="match status" value="1"/>
</dbReference>
<dbReference type="STRING" id="42253.NITMOv2_0816"/>
<dbReference type="AlphaFoldDB" id="A0A0K2G8F1"/>
<organism evidence="5 6">
    <name type="scientific">Nitrospira moscoviensis</name>
    <dbReference type="NCBI Taxonomy" id="42253"/>
    <lineage>
        <taxon>Bacteria</taxon>
        <taxon>Pseudomonadati</taxon>
        <taxon>Nitrospirota</taxon>
        <taxon>Nitrospiria</taxon>
        <taxon>Nitrospirales</taxon>
        <taxon>Nitrospiraceae</taxon>
        <taxon>Nitrospira</taxon>
    </lineage>
</organism>
<dbReference type="InterPro" id="IPR050498">
    <property type="entry name" value="Ycf3"/>
</dbReference>
<feature type="coiled-coil region" evidence="3">
    <location>
        <begin position="135"/>
        <end position="162"/>
    </location>
</feature>
<dbReference type="Proteomes" id="UP000069205">
    <property type="component" value="Chromosome"/>
</dbReference>
<feature type="signal peptide" evidence="4">
    <location>
        <begin position="1"/>
        <end position="21"/>
    </location>
</feature>
<proteinExistence type="predicted"/>
<evidence type="ECO:0000256" key="3">
    <source>
        <dbReference type="SAM" id="Coils"/>
    </source>
</evidence>
<keyword evidence="2" id="KW-0802">TPR repeat</keyword>
<keyword evidence="1" id="KW-0677">Repeat</keyword>
<evidence type="ECO:0000256" key="2">
    <source>
        <dbReference type="ARBA" id="ARBA00022803"/>
    </source>
</evidence>
<dbReference type="PATRIC" id="fig|42253.5.peg.801"/>
<name>A0A0K2G8F1_NITMO</name>